<organism evidence="2 3">
    <name type="scientific">Limosilactobacillus reuteri</name>
    <name type="common">Lactobacillus reuteri</name>
    <dbReference type="NCBI Taxonomy" id="1598"/>
    <lineage>
        <taxon>Bacteria</taxon>
        <taxon>Bacillati</taxon>
        <taxon>Bacillota</taxon>
        <taxon>Bacilli</taxon>
        <taxon>Lactobacillales</taxon>
        <taxon>Lactobacillaceae</taxon>
        <taxon>Limosilactobacillus</taxon>
    </lineage>
</organism>
<keyword evidence="2" id="KW-0255">Endonuclease</keyword>
<sequence>MNTKIVDGHKFIKDSKTGYWQCNEFIVAEGKPKRLHRYIWEKYNGKIPKGYQIHHIDRDKDNNDISNLKLLSEYEHLALHGKKRFKDSEWAREFEEKGIEASKSWHSSKEGHEWHKKHWEQDKDKLYKTFKFSCLNCGKEFEGHYGSKFCSNKCKSAYRRKRHLDDVERICVVCGKSFKANKYSKTKTCSRSCAAKLSNKGRKSKIN</sequence>
<dbReference type="InterPro" id="IPR044925">
    <property type="entry name" value="His-Me_finger_sf"/>
</dbReference>
<accession>A0AAW8ZXH7</accession>
<comment type="caution">
    <text evidence="2">The sequence shown here is derived from an EMBL/GenBank/DDBJ whole genome shotgun (WGS) entry which is preliminary data.</text>
</comment>
<evidence type="ECO:0000259" key="1">
    <source>
        <dbReference type="SMART" id="SM00507"/>
    </source>
</evidence>
<reference evidence="2 3" key="1">
    <citation type="journal article" date="2022" name="Front. Cell. Infect. Microbiol.">
        <title>The probiotic and immunomodulation effects of Limosilactobacillus reuteri RGW1 isolated from calf feces.</title>
        <authorList>
            <person name="Huang K."/>
            <person name="Shi W."/>
            <person name="Yang B."/>
            <person name="Wang J."/>
        </authorList>
    </citation>
    <scope>NUCLEOTIDE SEQUENCE [LARGE SCALE GENOMIC DNA]</scope>
    <source>
        <strain evidence="2 3">RGW1</strain>
    </source>
</reference>
<dbReference type="Pfam" id="PF13392">
    <property type="entry name" value="HNH_3"/>
    <property type="match status" value="1"/>
</dbReference>
<evidence type="ECO:0000313" key="3">
    <source>
        <dbReference type="Proteomes" id="UP001286376"/>
    </source>
</evidence>
<dbReference type="Gene3D" id="3.90.75.20">
    <property type="match status" value="1"/>
</dbReference>
<dbReference type="RefSeq" id="WP_317848803.1">
    <property type="nucleotide sequence ID" value="NZ_JAOTNP010000002.1"/>
</dbReference>
<dbReference type="AlphaFoldDB" id="A0AAW8ZXH7"/>
<dbReference type="EMBL" id="JAOTNP010000002">
    <property type="protein sequence ID" value="MDV8945881.1"/>
    <property type="molecule type" value="Genomic_DNA"/>
</dbReference>
<dbReference type="InterPro" id="IPR003615">
    <property type="entry name" value="HNH_nuc"/>
</dbReference>
<dbReference type="Proteomes" id="UP001286376">
    <property type="component" value="Unassembled WGS sequence"/>
</dbReference>
<dbReference type="GO" id="GO:0004519">
    <property type="term" value="F:endonuclease activity"/>
    <property type="evidence" value="ECO:0007669"/>
    <property type="project" value="UniProtKB-KW"/>
</dbReference>
<keyword evidence="2" id="KW-0540">Nuclease</keyword>
<keyword evidence="2" id="KW-0378">Hydrolase</keyword>
<protein>
    <submittedName>
        <fullName evidence="2">HNH endonuclease</fullName>
    </submittedName>
</protein>
<evidence type="ECO:0000313" key="2">
    <source>
        <dbReference type="EMBL" id="MDV8945881.1"/>
    </source>
</evidence>
<feature type="domain" description="HNH nuclease" evidence="1">
    <location>
        <begin position="29"/>
        <end position="77"/>
    </location>
</feature>
<dbReference type="SMART" id="SM00507">
    <property type="entry name" value="HNHc"/>
    <property type="match status" value="1"/>
</dbReference>
<gene>
    <name evidence="2" type="ORF">NX099_00460</name>
</gene>
<dbReference type="SUPFAM" id="SSF54060">
    <property type="entry name" value="His-Me finger endonucleases"/>
    <property type="match status" value="1"/>
</dbReference>
<name>A0AAW8ZXH7_LIMRT</name>
<proteinExistence type="predicted"/>